<evidence type="ECO:0000259" key="3">
    <source>
        <dbReference type="SMART" id="SM01007"/>
    </source>
</evidence>
<dbReference type="Pfam" id="PF00596">
    <property type="entry name" value="Aldolase_II"/>
    <property type="match status" value="1"/>
</dbReference>
<organism evidence="4 5">
    <name type="scientific">Oxalobacter vibrioformis</name>
    <dbReference type="NCBI Taxonomy" id="933080"/>
    <lineage>
        <taxon>Bacteria</taxon>
        <taxon>Pseudomonadati</taxon>
        <taxon>Pseudomonadota</taxon>
        <taxon>Betaproteobacteria</taxon>
        <taxon>Burkholderiales</taxon>
        <taxon>Oxalobacteraceae</taxon>
        <taxon>Oxalobacter</taxon>
    </lineage>
</organism>
<dbReference type="GO" id="GO:0016832">
    <property type="term" value="F:aldehyde-lyase activity"/>
    <property type="evidence" value="ECO:0007669"/>
    <property type="project" value="TreeGrafter"/>
</dbReference>
<dbReference type="PANTHER" id="PTHR22789">
    <property type="entry name" value="FUCULOSE PHOSPHATE ALDOLASE"/>
    <property type="match status" value="1"/>
</dbReference>
<protein>
    <submittedName>
        <fullName evidence="4">Class II aldolase/adducin family protein</fullName>
    </submittedName>
</protein>
<dbReference type="InterPro" id="IPR050197">
    <property type="entry name" value="Aldolase_class_II_sugar_metab"/>
</dbReference>
<dbReference type="EMBL" id="CP098242">
    <property type="protein sequence ID" value="WAW11143.1"/>
    <property type="molecule type" value="Genomic_DNA"/>
</dbReference>
<dbReference type="GO" id="GO:0005829">
    <property type="term" value="C:cytosol"/>
    <property type="evidence" value="ECO:0007669"/>
    <property type="project" value="TreeGrafter"/>
</dbReference>
<accession>A0A9E9P4I7</accession>
<dbReference type="GO" id="GO:0046872">
    <property type="term" value="F:metal ion binding"/>
    <property type="evidence" value="ECO:0007669"/>
    <property type="project" value="UniProtKB-KW"/>
</dbReference>
<dbReference type="PANTHER" id="PTHR22789:SF0">
    <property type="entry name" value="3-OXO-TETRONATE 4-PHOSPHATE DECARBOXYLASE-RELATED"/>
    <property type="match status" value="1"/>
</dbReference>
<evidence type="ECO:0000313" key="4">
    <source>
        <dbReference type="EMBL" id="WAW11143.1"/>
    </source>
</evidence>
<reference evidence="4" key="1">
    <citation type="journal article" date="2022" name="Front. Microbiol.">
        <title>New perspectives on an old grouping: The genomic and phenotypic variability of Oxalobacter formigenes and the implications for calcium oxalate stone prevention.</title>
        <authorList>
            <person name="Chmiel J.A."/>
            <person name="Carr C."/>
            <person name="Stuivenberg G.A."/>
            <person name="Venema R."/>
            <person name="Chanyi R.M."/>
            <person name="Al K.F."/>
            <person name="Giguere D."/>
            <person name="Say H."/>
            <person name="Akouris P.P."/>
            <person name="Dominguez Romero S.A."/>
            <person name="Kwong A."/>
            <person name="Tai V."/>
            <person name="Koval S.F."/>
            <person name="Razvi H."/>
            <person name="Bjazevic J."/>
            <person name="Burton J.P."/>
        </authorList>
    </citation>
    <scope>NUCLEOTIDE SEQUENCE</scope>
    <source>
        <strain evidence="4">WoOx3</strain>
    </source>
</reference>
<evidence type="ECO:0000313" key="5">
    <source>
        <dbReference type="Proteomes" id="UP001156215"/>
    </source>
</evidence>
<evidence type="ECO:0000256" key="1">
    <source>
        <dbReference type="ARBA" id="ARBA00022723"/>
    </source>
</evidence>
<dbReference type="InterPro" id="IPR036409">
    <property type="entry name" value="Aldolase_II/adducin_N_sf"/>
</dbReference>
<dbReference type="Gene3D" id="3.40.225.10">
    <property type="entry name" value="Class II aldolase/adducin N-terminal domain"/>
    <property type="match status" value="1"/>
</dbReference>
<dbReference type="SUPFAM" id="SSF53639">
    <property type="entry name" value="AraD/HMP-PK domain-like"/>
    <property type="match status" value="1"/>
</dbReference>
<sequence length="225" mass="24736">MNGAPLADNENTLRESLLFTTRQLTDKGLNRGTTGNVSVRLPADDEAAFLITPSGVPPLEMSAASMVRMRFSGEHDGSVRPSTEWQLHRDILLHHADAGAVIHVHSPFATTMACLHRDIPAFHYMIAVAGGDSIRCAPYALFGTQALSDFAIDAMTARHACLLANHGMLAIGRNLPHALSVAIEVEALCEQYWRILQIGEPHLLSDEQMQEVLNRFKNYGQWQSP</sequence>
<name>A0A9E9P4I7_9BURK</name>
<dbReference type="AlphaFoldDB" id="A0A9E9P4I7"/>
<keyword evidence="2" id="KW-0456">Lyase</keyword>
<keyword evidence="1" id="KW-0479">Metal-binding</keyword>
<evidence type="ECO:0000256" key="2">
    <source>
        <dbReference type="ARBA" id="ARBA00023239"/>
    </source>
</evidence>
<dbReference type="RefSeq" id="WP_269310254.1">
    <property type="nucleotide sequence ID" value="NZ_CP098242.1"/>
</dbReference>
<dbReference type="GO" id="GO:0019323">
    <property type="term" value="P:pentose catabolic process"/>
    <property type="evidence" value="ECO:0007669"/>
    <property type="project" value="TreeGrafter"/>
</dbReference>
<gene>
    <name evidence="4" type="ORF">NB640_05810</name>
</gene>
<dbReference type="SMART" id="SM01007">
    <property type="entry name" value="Aldolase_II"/>
    <property type="match status" value="1"/>
</dbReference>
<proteinExistence type="predicted"/>
<keyword evidence="5" id="KW-1185">Reference proteome</keyword>
<dbReference type="InterPro" id="IPR001303">
    <property type="entry name" value="Aldolase_II/adducin_N"/>
</dbReference>
<dbReference type="KEGG" id="ovb:NB640_05810"/>
<feature type="domain" description="Class II aldolase/adducin N-terminal" evidence="3">
    <location>
        <begin position="15"/>
        <end position="193"/>
    </location>
</feature>
<dbReference type="Proteomes" id="UP001156215">
    <property type="component" value="Chromosome"/>
</dbReference>